<dbReference type="PANTHER" id="PTHR11070">
    <property type="entry name" value="UVRD / RECB / PCRA DNA HELICASE FAMILY MEMBER"/>
    <property type="match status" value="1"/>
</dbReference>
<proteinExistence type="predicted"/>
<dbReference type="Gene3D" id="3.40.50.300">
    <property type="entry name" value="P-loop containing nucleotide triphosphate hydrolases"/>
    <property type="match status" value="3"/>
</dbReference>
<dbReference type="PROSITE" id="PS51198">
    <property type="entry name" value="UVRD_HELICASE_ATP_BIND"/>
    <property type="match status" value="1"/>
</dbReference>
<accession>A0A285CSK6</accession>
<evidence type="ECO:0000256" key="3">
    <source>
        <dbReference type="ARBA" id="ARBA00022806"/>
    </source>
</evidence>
<keyword evidence="1 5" id="KW-0547">Nucleotide-binding</keyword>
<evidence type="ECO:0000256" key="1">
    <source>
        <dbReference type="ARBA" id="ARBA00022741"/>
    </source>
</evidence>
<dbReference type="InterPro" id="IPR013986">
    <property type="entry name" value="DExx_box_DNA_helicase_dom_sf"/>
</dbReference>
<feature type="binding site" evidence="5">
    <location>
        <begin position="218"/>
        <end position="225"/>
    </location>
    <ligand>
        <name>ATP</name>
        <dbReference type="ChEBI" id="CHEBI:30616"/>
    </ligand>
</feature>
<evidence type="ECO:0000256" key="4">
    <source>
        <dbReference type="ARBA" id="ARBA00022840"/>
    </source>
</evidence>
<keyword evidence="2 5" id="KW-0378">Hydrolase</keyword>
<feature type="domain" description="UvrD-like helicase ATP-binding" evidence="6">
    <location>
        <begin position="197"/>
        <end position="593"/>
    </location>
</feature>
<dbReference type="PANTHER" id="PTHR11070:SF17">
    <property type="entry name" value="DNA HELICASE IV"/>
    <property type="match status" value="1"/>
</dbReference>
<keyword evidence="4 5" id="KW-0067">ATP-binding</keyword>
<keyword evidence="8" id="KW-1185">Reference proteome</keyword>
<dbReference type="InterPro" id="IPR027785">
    <property type="entry name" value="UvrD-like_helicase_C"/>
</dbReference>
<dbReference type="GO" id="GO:0005829">
    <property type="term" value="C:cytosol"/>
    <property type="evidence" value="ECO:0007669"/>
    <property type="project" value="TreeGrafter"/>
</dbReference>
<keyword evidence="3 5" id="KW-0347">Helicase</keyword>
<dbReference type="OrthoDB" id="9787585at2"/>
<dbReference type="InterPro" id="IPR048228">
    <property type="entry name" value="HelD_bacillota"/>
</dbReference>
<sequence>MSVKDHPDFDAEVKRLQFTKKYMDAVILTAETSSEQFKENMKLAFEDLDDSDSSLSYTELLANARFFEMSKADLEKLKKLRAKPYFARIDFLREGQKEKEIYYIGKTSLYKRENQEPIIVDWRSPIANLYYEGRIGNESYKAEGEVYHGDLSLKRQYVIEEGELEEVRDIDLTTNDEILQESLAKSASNRLTDIINTIQEEQNRVIRADLNKPIIVQGAAGSGKTTIALHRISYFIYNYAEYFQPENLMILAPSRLFIDYISEVLPELGVEKVKQFTFTDFVLQCIGVKVNVINDQKLIQLVEQDSDEVKTAAAISGLKGSRLMKQILDRYIEHIEYTFRATEDVYVDKYKIFTAKKWTALFRDDYQYLPIYRRVEKLKLVLQNDVRQKKKQMVDKIVQFYDDKIEKAIYRMKDPKKRQAYVSEALDRKELRVKEIQKAIRNAVPQYIRKFPRKKLLEYYEDLFENPERLIRFSDGKLTHKQAQVLCSYSLNLIAKKKFEMEDLAPLLYLQQALFGIDPHYRAKNVVIDEAQDYSYLQFASLKAALETDMFTVVGDLAQGIHSYRGMTDWQLIKTDLFPRATYVELQKSYRTTVEIMEEANKLLPLIPEKTPKVEPVVRHGEKPYFIQIRDKEDIIAQVEKWISSYKEEGFQTFAIIGKTMKDCRQLAKILERSNKFSTQLLHEQDQLKKENVVIVPSYLVKGLEFDVVFIVALDEAFRKEVELDVKLLYVSMTRPLHRLLFLGKKQSDFILVN</sequence>
<dbReference type="AlphaFoldDB" id="A0A285CSK6"/>
<protein>
    <submittedName>
        <fullName evidence="7">DNA helicase-2/ATP-dependent DNA helicase PcrA</fullName>
    </submittedName>
</protein>
<dbReference type="InterPro" id="IPR014016">
    <property type="entry name" value="UvrD-like_ATP-bd"/>
</dbReference>
<reference evidence="7 8" key="1">
    <citation type="submission" date="2017-08" db="EMBL/GenBank/DDBJ databases">
        <authorList>
            <person name="de Groot N.N."/>
        </authorList>
    </citation>
    <scope>NUCLEOTIDE SEQUENCE [LARGE SCALE GENOMIC DNA]</scope>
    <source>
        <strain evidence="7 8">JC228</strain>
    </source>
</reference>
<dbReference type="GO" id="GO:0016787">
    <property type="term" value="F:hydrolase activity"/>
    <property type="evidence" value="ECO:0007669"/>
    <property type="project" value="UniProtKB-UniRule"/>
</dbReference>
<dbReference type="Gene3D" id="1.10.10.160">
    <property type="match status" value="1"/>
</dbReference>
<dbReference type="Pfam" id="PF13538">
    <property type="entry name" value="UvrD_C_2"/>
    <property type="match status" value="1"/>
</dbReference>
<evidence type="ECO:0000313" key="7">
    <source>
        <dbReference type="EMBL" id="SNX69933.1"/>
    </source>
</evidence>
<dbReference type="SUPFAM" id="SSF52540">
    <property type="entry name" value="P-loop containing nucleoside triphosphate hydrolases"/>
    <property type="match status" value="1"/>
</dbReference>
<dbReference type="InterPro" id="IPR027417">
    <property type="entry name" value="P-loop_NTPase"/>
</dbReference>
<dbReference type="Proteomes" id="UP000219546">
    <property type="component" value="Unassembled WGS sequence"/>
</dbReference>
<dbReference type="GO" id="GO:0003677">
    <property type="term" value="F:DNA binding"/>
    <property type="evidence" value="ECO:0007669"/>
    <property type="project" value="InterPro"/>
</dbReference>
<dbReference type="GO" id="GO:0000725">
    <property type="term" value="P:recombinational repair"/>
    <property type="evidence" value="ECO:0007669"/>
    <property type="project" value="TreeGrafter"/>
</dbReference>
<dbReference type="GO" id="GO:0043138">
    <property type="term" value="F:3'-5' DNA helicase activity"/>
    <property type="evidence" value="ECO:0007669"/>
    <property type="project" value="TreeGrafter"/>
</dbReference>
<dbReference type="NCBIfam" id="NF041464">
    <property type="entry name" value="HelD_BACSU"/>
    <property type="match status" value="1"/>
</dbReference>
<dbReference type="GO" id="GO:0005524">
    <property type="term" value="F:ATP binding"/>
    <property type="evidence" value="ECO:0007669"/>
    <property type="project" value="UniProtKB-UniRule"/>
</dbReference>
<dbReference type="EMBL" id="OAOP01000003">
    <property type="protein sequence ID" value="SNX69933.1"/>
    <property type="molecule type" value="Genomic_DNA"/>
</dbReference>
<evidence type="ECO:0000256" key="2">
    <source>
        <dbReference type="ARBA" id="ARBA00022801"/>
    </source>
</evidence>
<organism evidence="7 8">
    <name type="scientific">Bacillus oleivorans</name>
    <dbReference type="NCBI Taxonomy" id="1448271"/>
    <lineage>
        <taxon>Bacteria</taxon>
        <taxon>Bacillati</taxon>
        <taxon>Bacillota</taxon>
        <taxon>Bacilli</taxon>
        <taxon>Bacillales</taxon>
        <taxon>Bacillaceae</taxon>
        <taxon>Bacillus</taxon>
    </lineage>
</organism>
<evidence type="ECO:0000256" key="5">
    <source>
        <dbReference type="PROSITE-ProRule" id="PRU00560"/>
    </source>
</evidence>
<dbReference type="Pfam" id="PF00580">
    <property type="entry name" value="UvrD-helicase"/>
    <property type="match status" value="1"/>
</dbReference>
<gene>
    <name evidence="7" type="ORF">SAMN05877753_103315</name>
</gene>
<dbReference type="InterPro" id="IPR000212">
    <property type="entry name" value="DNA_helicase_UvrD/REP"/>
</dbReference>
<evidence type="ECO:0000313" key="8">
    <source>
        <dbReference type="Proteomes" id="UP000219546"/>
    </source>
</evidence>
<dbReference type="RefSeq" id="WP_097158228.1">
    <property type="nucleotide sequence ID" value="NZ_JBEPMQ010000002.1"/>
</dbReference>
<name>A0A285CSK6_9BACI</name>
<evidence type="ECO:0000259" key="6">
    <source>
        <dbReference type="PROSITE" id="PS51198"/>
    </source>
</evidence>